<dbReference type="AlphaFoldDB" id="A0A0B0EQ61"/>
<dbReference type="SMART" id="SM00471">
    <property type="entry name" value="HDc"/>
    <property type="match status" value="1"/>
</dbReference>
<gene>
    <name evidence="2" type="ORF">SCABRO_00966</name>
</gene>
<dbReference type="eggNOG" id="COG2206">
    <property type="taxonomic scope" value="Bacteria"/>
</dbReference>
<dbReference type="PANTHER" id="PTHR43155:SF2">
    <property type="entry name" value="CYCLIC DI-GMP PHOSPHODIESTERASE PA4108"/>
    <property type="match status" value="1"/>
</dbReference>
<accession>A0A0B0EQ61</accession>
<name>A0A0B0EQ61_9BACT</name>
<evidence type="ECO:0000313" key="2">
    <source>
        <dbReference type="EMBL" id="KHE93283.1"/>
    </source>
</evidence>
<proteinExistence type="predicted"/>
<dbReference type="CDD" id="cd00077">
    <property type="entry name" value="HDc"/>
    <property type="match status" value="1"/>
</dbReference>
<comment type="caution">
    <text evidence="2">The sequence shown here is derived from an EMBL/GenBank/DDBJ whole genome shotgun (WGS) entry which is preliminary data.</text>
</comment>
<reference evidence="2 3" key="1">
    <citation type="submission" date="2014-10" db="EMBL/GenBank/DDBJ databases">
        <title>Draft genome of anammox bacterium scalindua brodae, obtained using differential coverage binning of sequence data from two enrichment reactors.</title>
        <authorList>
            <person name="Speth D.R."/>
            <person name="Russ L."/>
            <person name="Kartal B."/>
            <person name="Op den Camp H.J."/>
            <person name="Dutilh B.E."/>
            <person name="Jetten M.S."/>
        </authorList>
    </citation>
    <scope>NUCLEOTIDE SEQUENCE [LARGE SCALE GENOMIC DNA]</scope>
    <source>
        <strain evidence="2">RU1</strain>
    </source>
</reference>
<dbReference type="PROSITE" id="PS51832">
    <property type="entry name" value="HD_GYP"/>
    <property type="match status" value="1"/>
</dbReference>
<feature type="domain" description="HD-GYP" evidence="1">
    <location>
        <begin position="131"/>
        <end position="327"/>
    </location>
</feature>
<evidence type="ECO:0000313" key="3">
    <source>
        <dbReference type="Proteomes" id="UP000030652"/>
    </source>
</evidence>
<organism evidence="2 3">
    <name type="scientific">Candidatus Scalindua brodae</name>
    <dbReference type="NCBI Taxonomy" id="237368"/>
    <lineage>
        <taxon>Bacteria</taxon>
        <taxon>Pseudomonadati</taxon>
        <taxon>Planctomycetota</taxon>
        <taxon>Candidatus Brocadiia</taxon>
        <taxon>Candidatus Brocadiales</taxon>
        <taxon>Candidatus Scalinduaceae</taxon>
        <taxon>Candidatus Scalindua</taxon>
    </lineage>
</organism>
<dbReference type="Proteomes" id="UP000030652">
    <property type="component" value="Unassembled WGS sequence"/>
</dbReference>
<dbReference type="PANTHER" id="PTHR43155">
    <property type="entry name" value="CYCLIC DI-GMP PHOSPHODIESTERASE PA4108-RELATED"/>
    <property type="match status" value="1"/>
</dbReference>
<dbReference type="Pfam" id="PF13487">
    <property type="entry name" value="HD_5"/>
    <property type="match status" value="1"/>
</dbReference>
<dbReference type="SUPFAM" id="SSF109604">
    <property type="entry name" value="HD-domain/PDEase-like"/>
    <property type="match status" value="1"/>
</dbReference>
<dbReference type="Gene3D" id="1.10.3210.10">
    <property type="entry name" value="Hypothetical protein af1432"/>
    <property type="match status" value="1"/>
</dbReference>
<protein>
    <recommendedName>
        <fullName evidence="1">HD-GYP domain-containing protein</fullName>
    </recommendedName>
</protein>
<sequence>MEYEISYLPIQTDSLKTNTTVGCDIYLLTKTTAEVRFVLYCNRDAVFDEAKKEMLVIQNIKSVFIKKEDQPAFFDYLENNFQHIITDTNIPSDERTKTVHRAATNLVKDLFADPGTGNIKRIKAFAGNMVDYVINDSKAAESLLKIAVHEYGSHTHSVNVAAVGTLFGQKLGLRLQELYGLCAGILLHDVGKTKISTDILKKKGKLTEEEFEIVKKHPELGVGILEETGIEFKEELIITLQHHENDDGSGYPYGLEKDEIRLCGKIARLIDVYGALTANRPYGDAVRPFTALVEMKSEMLNCFDIDLFKKFIRFLGPYEPREIQRKCDKLHN</sequence>
<dbReference type="InterPro" id="IPR003607">
    <property type="entry name" value="HD/PDEase_dom"/>
</dbReference>
<dbReference type="InterPro" id="IPR037522">
    <property type="entry name" value="HD_GYP_dom"/>
</dbReference>
<dbReference type="EMBL" id="JRYO01000066">
    <property type="protein sequence ID" value="KHE93283.1"/>
    <property type="molecule type" value="Genomic_DNA"/>
</dbReference>
<evidence type="ECO:0000259" key="1">
    <source>
        <dbReference type="PROSITE" id="PS51832"/>
    </source>
</evidence>